<dbReference type="eggNOG" id="COG4206">
    <property type="taxonomic scope" value="Bacteria"/>
</dbReference>
<organism evidence="4 5">
    <name type="scientific">Odoribacter laneus YIT 12061</name>
    <dbReference type="NCBI Taxonomy" id="742817"/>
    <lineage>
        <taxon>Bacteria</taxon>
        <taxon>Pseudomonadati</taxon>
        <taxon>Bacteroidota</taxon>
        <taxon>Bacteroidia</taxon>
        <taxon>Bacteroidales</taxon>
        <taxon>Odoribacteraceae</taxon>
        <taxon>Odoribacter</taxon>
    </lineage>
</organism>
<dbReference type="Proteomes" id="UP000004892">
    <property type="component" value="Unassembled WGS sequence"/>
</dbReference>
<dbReference type="Gene3D" id="2.40.170.20">
    <property type="entry name" value="TonB-dependent receptor, beta-barrel domain"/>
    <property type="match status" value="1"/>
</dbReference>
<dbReference type="InterPro" id="IPR036942">
    <property type="entry name" value="Beta-barrel_TonB_sf"/>
</dbReference>
<keyword evidence="2" id="KW-0472">Membrane</keyword>
<proteinExistence type="predicted"/>
<evidence type="ECO:0008006" key="6">
    <source>
        <dbReference type="Google" id="ProtNLM"/>
    </source>
</evidence>
<comment type="caution">
    <text evidence="4">The sequence shown here is derived from an EMBL/GenBank/DDBJ whole genome shotgun (WGS) entry which is preliminary data.</text>
</comment>
<dbReference type="EMBL" id="ADMC01000024">
    <property type="protein sequence ID" value="EHP46858.1"/>
    <property type="molecule type" value="Genomic_DNA"/>
</dbReference>
<dbReference type="RefSeq" id="WP_009137020.1">
    <property type="nucleotide sequence ID" value="NZ_JH594596.1"/>
</dbReference>
<evidence type="ECO:0000256" key="2">
    <source>
        <dbReference type="ARBA" id="ARBA00023136"/>
    </source>
</evidence>
<dbReference type="Pfam" id="PF13715">
    <property type="entry name" value="CarbopepD_reg_2"/>
    <property type="match status" value="1"/>
</dbReference>
<dbReference type="AlphaFoldDB" id="H1DHY7"/>
<keyword evidence="3" id="KW-0998">Cell outer membrane</keyword>
<evidence type="ECO:0000256" key="3">
    <source>
        <dbReference type="ARBA" id="ARBA00023237"/>
    </source>
</evidence>
<reference evidence="4 5" key="1">
    <citation type="submission" date="2012-01" db="EMBL/GenBank/DDBJ databases">
        <title>The Genome Sequence of Odoribacter laneus YIT 12061.</title>
        <authorList>
            <consortium name="The Broad Institute Genome Sequencing Platform"/>
            <person name="Earl A."/>
            <person name="Ward D."/>
            <person name="Feldgarden M."/>
            <person name="Gevers D."/>
            <person name="Morotomi M."/>
            <person name="Young S.K."/>
            <person name="Zeng Q."/>
            <person name="Gargeya S."/>
            <person name="Fitzgerald M."/>
            <person name="Haas B."/>
            <person name="Abouelleil A."/>
            <person name="Alvarado L."/>
            <person name="Arachchi H.M."/>
            <person name="Berlin A."/>
            <person name="Chapman S.B."/>
            <person name="Gearin G."/>
            <person name="Goldberg J."/>
            <person name="Griggs A."/>
            <person name="Gujja S."/>
            <person name="Hansen M."/>
            <person name="Heiman D."/>
            <person name="Howarth C."/>
            <person name="Larimer J."/>
            <person name="Lui A."/>
            <person name="MacDonald P.J.P."/>
            <person name="McCowen C."/>
            <person name="Montmayeur A."/>
            <person name="Murphy C."/>
            <person name="Neiman D."/>
            <person name="Pearson M."/>
            <person name="Priest M."/>
            <person name="Roberts A."/>
            <person name="Saif S."/>
            <person name="Shea T."/>
            <person name="Sisk P."/>
            <person name="Stolte C."/>
            <person name="Sykes S."/>
            <person name="Wortman J."/>
            <person name="Nusbaum C."/>
            <person name="Birren B."/>
        </authorList>
    </citation>
    <scope>NUCLEOTIDE SEQUENCE [LARGE SCALE GENOMIC DNA]</scope>
    <source>
        <strain evidence="4 5">YIT 12061</strain>
    </source>
</reference>
<dbReference type="PATRIC" id="fig|742817.3.peg.1994"/>
<dbReference type="STRING" id="742817.HMPREF9449_01873"/>
<dbReference type="SUPFAM" id="SSF56935">
    <property type="entry name" value="Porins"/>
    <property type="match status" value="1"/>
</dbReference>
<accession>H1DHY7</accession>
<dbReference type="GeneID" id="98069432"/>
<dbReference type="InterPro" id="IPR008969">
    <property type="entry name" value="CarboxyPept-like_regulatory"/>
</dbReference>
<dbReference type="HOGENOM" id="CLU_382086_0_0_10"/>
<evidence type="ECO:0000313" key="4">
    <source>
        <dbReference type="EMBL" id="EHP46858.1"/>
    </source>
</evidence>
<keyword evidence="5" id="KW-1185">Reference proteome</keyword>
<dbReference type="GO" id="GO:0009279">
    <property type="term" value="C:cell outer membrane"/>
    <property type="evidence" value="ECO:0007669"/>
    <property type="project" value="UniProtKB-SubCell"/>
</dbReference>
<evidence type="ECO:0000256" key="1">
    <source>
        <dbReference type="ARBA" id="ARBA00004442"/>
    </source>
</evidence>
<sequence>MRFFFFSLFILFGIYPLKAQKYWQGKVLDVKRNPLFAVNIYLKNDPKQGTISDEQGNFTLFYSDTTYPDTLVVSFIGYQAICLPIDKISSGKPLQIILRENNLELTEIVVKANPSLSQEFSVKEITRLDIYNTPLSSGDALKMITFLPSSTNTTEGAEPELRGSAAGLSRVVFNDVPVYKPVRNSQIDMPGHFSIFNTELLGTQNIYAGNPPLIYGNALAGLAEIRTLNRQPLRQTQLSASLANIGLLYAQPLGKRNFMQSYGNYQFSVPLLGINPNKYLKSFRSEDLGINLHFENRNHWTFNLYSYAIDENYEGYNYLYNYKGKVQADKQRNFYILNLKYRKNQMLISWNSGFDWSRETYYFGNISSRQKEYILYSGWDLKYFLNTAFYLQGGISLEHARRNYGGKSPYYFYAVRPQDPIYPMDLTISNSNLECFLYSRWQPFARLKIGIGIRKNIPVSGQKSYCSYQSNIRYTPAENHSILLGIGQYNGYSVPGYFLQAYTPISSRQYSLEYQFRKKETDLQLACYIKEEKYTDYLTEIGTSIPLKNKLIGLEAAFSHNWSKFHLSVSYTFLYARQYQNGQQYNASNRMNYLLKFSATYQSRQWGSLSLSGIARPGLYYTPVYSGLPDAENSVYIPLYGTYHSQRYSAYSTFGITYNKILAFKKNYMVLFATLNNILNRKNQNDIFYASDYSHISQYTYYAKRMLYFGLQYNF</sequence>
<protein>
    <recommendedName>
        <fullName evidence="6">TonB-dependent receptor plug domain-containing protein</fullName>
    </recommendedName>
</protein>
<gene>
    <name evidence="4" type="ORF">HMPREF9449_01873</name>
</gene>
<name>H1DHY7_9BACT</name>
<dbReference type="SUPFAM" id="SSF49464">
    <property type="entry name" value="Carboxypeptidase regulatory domain-like"/>
    <property type="match status" value="1"/>
</dbReference>
<comment type="subcellular location">
    <subcellularLocation>
        <location evidence="1">Cell outer membrane</location>
    </subcellularLocation>
</comment>
<evidence type="ECO:0000313" key="5">
    <source>
        <dbReference type="Proteomes" id="UP000004892"/>
    </source>
</evidence>